<dbReference type="OrthoDB" id="288249at2759"/>
<dbReference type="PANTHER" id="PTHR23081:SF36">
    <property type="entry name" value="RNA POLYMERASE II SUBUNIT A C-TERMINAL DOMAIN PHOSPHATASE"/>
    <property type="match status" value="1"/>
</dbReference>
<feature type="compositionally biased region" description="Basic and acidic residues" evidence="8">
    <location>
        <begin position="752"/>
        <end position="764"/>
    </location>
</feature>
<feature type="compositionally biased region" description="Polar residues" evidence="8">
    <location>
        <begin position="480"/>
        <end position="491"/>
    </location>
</feature>
<dbReference type="GO" id="GO:0008420">
    <property type="term" value="F:RNA polymerase II CTD heptapeptide repeat phosphatase activity"/>
    <property type="evidence" value="ECO:0007669"/>
    <property type="project" value="InterPro"/>
</dbReference>
<evidence type="ECO:0000256" key="3">
    <source>
        <dbReference type="ARBA" id="ARBA00022801"/>
    </source>
</evidence>
<sequence>MGESVVRFQYSEEYLTDKKKESEDNQQLQDDVNKENNAENKYQLLLNIPGKVIELNKEIIEVVGENAARINLDGINQKLLKSRGKFFTLNFMKIRVCDHSEFEDEVFALTQQNDFPLQCLNCQEQQSFIYLKKAEPLYLRNLSDRVNLEKNQFLRLEKPKINQNLKVSQVVGRVVQIIKEDGEEEEEFLYNLCLNKISGKLVEFTKFEQPGKDDPILFIKPIVCSHYNIDVDNNCLKCGKKVTDDQNYQVYKRLSNFTRFYKPYVEKQSHLFREILVKQEKLILILDLDNTILHAVIKDARIRLPERADIFKMPMDGRSSFYIKIRDYIEVFFEEILEHFELYVFTKATKNYALEVCRYFHWRFPQFVEKYPSFFSFDNIIAMEDYDDAERKINKNLSYILPNCDELMLILDDRKDVWGSHSKNIFHTLPFYYWRDEKFWYELQKQESSQQKKKEQQEKQKQKEEEKKDNKNQNETNDQGSNKQNNSTNKIAPNKPKLDVKQEFDCFLLYAKDILIDLKKKFYNGHTKDIRTLYSQYKKNLFLQKNMVLYQLQIDKKKTEQETYEYIRCTQMGAQITELVNQDTFCIIARQIPVQAMELLSIKKQIVKKLLKESGQQDLISQAQNVQDENDKILYRNYILKNDIISKVNQEKLNEELQKLKKPDNLSSILFNAIKYNIPILHHSWVYFSYEFNYVLDLEMFDLTKIHAKVACDANFMTINIASKYKYLEQVNQKIQYYKELLAINMDEKERKTKKIDENSKTNGKEQNVQIQDKTIEVENKKQEQQQQLQEQELKQEQKNIVIYQNQKDIQDEKQIEQE</sequence>
<evidence type="ECO:0000313" key="11">
    <source>
        <dbReference type="Proteomes" id="UP000054937"/>
    </source>
</evidence>
<dbReference type="EMBL" id="LDAU01000078">
    <property type="protein sequence ID" value="KRX07953.1"/>
    <property type="molecule type" value="Genomic_DNA"/>
</dbReference>
<dbReference type="InParanoid" id="A0A0V0R0F7"/>
<gene>
    <name evidence="10" type="ORF">PPERSA_10341</name>
</gene>
<comment type="catalytic activity">
    <reaction evidence="6">
        <text>O-phospho-L-threonyl-[protein] + H2O = L-threonyl-[protein] + phosphate</text>
        <dbReference type="Rhea" id="RHEA:47004"/>
        <dbReference type="Rhea" id="RHEA-COMP:11060"/>
        <dbReference type="Rhea" id="RHEA-COMP:11605"/>
        <dbReference type="ChEBI" id="CHEBI:15377"/>
        <dbReference type="ChEBI" id="CHEBI:30013"/>
        <dbReference type="ChEBI" id="CHEBI:43474"/>
        <dbReference type="ChEBI" id="CHEBI:61977"/>
        <dbReference type="EC" id="3.1.3.16"/>
    </reaction>
</comment>
<dbReference type="GO" id="GO:0005634">
    <property type="term" value="C:nucleus"/>
    <property type="evidence" value="ECO:0007669"/>
    <property type="project" value="UniProtKB-SubCell"/>
</dbReference>
<dbReference type="Gene3D" id="3.40.50.1000">
    <property type="entry name" value="HAD superfamily/HAD-like"/>
    <property type="match status" value="1"/>
</dbReference>
<dbReference type="InterPro" id="IPR023214">
    <property type="entry name" value="HAD_sf"/>
</dbReference>
<dbReference type="SMART" id="SM00577">
    <property type="entry name" value="CPDc"/>
    <property type="match status" value="1"/>
</dbReference>
<dbReference type="AlphaFoldDB" id="A0A0V0R0F7"/>
<feature type="region of interest" description="Disordered" evidence="8">
    <location>
        <begin position="752"/>
        <end position="772"/>
    </location>
</feature>
<dbReference type="SUPFAM" id="SSF56784">
    <property type="entry name" value="HAD-like"/>
    <property type="match status" value="1"/>
</dbReference>
<dbReference type="PANTHER" id="PTHR23081">
    <property type="entry name" value="RNA POLYMERASE II CTD PHOSPHATASE"/>
    <property type="match status" value="1"/>
</dbReference>
<evidence type="ECO:0000256" key="2">
    <source>
        <dbReference type="ARBA" id="ARBA00013081"/>
    </source>
</evidence>
<keyword evidence="11" id="KW-1185">Reference proteome</keyword>
<proteinExistence type="predicted"/>
<dbReference type="InterPro" id="IPR004274">
    <property type="entry name" value="FCP1_dom"/>
</dbReference>
<comment type="catalytic activity">
    <reaction evidence="5">
        <text>O-phospho-L-seryl-[protein] + H2O = L-seryl-[protein] + phosphate</text>
        <dbReference type="Rhea" id="RHEA:20629"/>
        <dbReference type="Rhea" id="RHEA-COMP:9863"/>
        <dbReference type="Rhea" id="RHEA-COMP:11604"/>
        <dbReference type="ChEBI" id="CHEBI:15377"/>
        <dbReference type="ChEBI" id="CHEBI:29999"/>
        <dbReference type="ChEBI" id="CHEBI:43474"/>
        <dbReference type="ChEBI" id="CHEBI:83421"/>
        <dbReference type="EC" id="3.1.3.16"/>
    </reaction>
</comment>
<dbReference type="InterPro" id="IPR036412">
    <property type="entry name" value="HAD-like_sf"/>
</dbReference>
<dbReference type="EC" id="3.1.3.16" evidence="2"/>
<feature type="compositionally biased region" description="Basic and acidic residues" evidence="8">
    <location>
        <begin position="450"/>
        <end position="472"/>
    </location>
</feature>
<evidence type="ECO:0000256" key="8">
    <source>
        <dbReference type="SAM" id="MobiDB-lite"/>
    </source>
</evidence>
<evidence type="ECO:0000256" key="6">
    <source>
        <dbReference type="ARBA" id="ARBA00048336"/>
    </source>
</evidence>
<evidence type="ECO:0000256" key="1">
    <source>
        <dbReference type="ARBA" id="ARBA00004123"/>
    </source>
</evidence>
<feature type="domain" description="FCP1 homology" evidence="9">
    <location>
        <begin position="277"/>
        <end position="450"/>
    </location>
</feature>
<evidence type="ECO:0000259" key="9">
    <source>
        <dbReference type="PROSITE" id="PS50969"/>
    </source>
</evidence>
<keyword evidence="7" id="KW-0175">Coiled coil</keyword>
<accession>A0A0V0R0F7</accession>
<evidence type="ECO:0000256" key="4">
    <source>
        <dbReference type="ARBA" id="ARBA00023242"/>
    </source>
</evidence>
<dbReference type="PROSITE" id="PS50969">
    <property type="entry name" value="FCP1"/>
    <property type="match status" value="1"/>
</dbReference>
<name>A0A0V0R0F7_PSEPJ</name>
<evidence type="ECO:0000256" key="7">
    <source>
        <dbReference type="SAM" id="Coils"/>
    </source>
</evidence>
<dbReference type="InterPro" id="IPR039189">
    <property type="entry name" value="Fcp1"/>
</dbReference>
<dbReference type="Pfam" id="PF03031">
    <property type="entry name" value="NIF"/>
    <property type="match status" value="1"/>
</dbReference>
<comment type="subcellular location">
    <subcellularLocation>
        <location evidence="1">Nucleus</location>
    </subcellularLocation>
</comment>
<protein>
    <recommendedName>
        <fullName evidence="2">protein-serine/threonine phosphatase</fullName>
        <ecNumber evidence="2">3.1.3.16</ecNumber>
    </recommendedName>
</protein>
<keyword evidence="3" id="KW-0378">Hydrolase</keyword>
<dbReference type="Proteomes" id="UP000054937">
    <property type="component" value="Unassembled WGS sequence"/>
</dbReference>
<evidence type="ECO:0000256" key="5">
    <source>
        <dbReference type="ARBA" id="ARBA00047761"/>
    </source>
</evidence>
<evidence type="ECO:0000313" key="10">
    <source>
        <dbReference type="EMBL" id="KRX07953.1"/>
    </source>
</evidence>
<feature type="coiled-coil region" evidence="7">
    <location>
        <begin position="11"/>
        <end position="38"/>
    </location>
</feature>
<keyword evidence="4" id="KW-0539">Nucleus</keyword>
<comment type="caution">
    <text evidence="10">The sequence shown here is derived from an EMBL/GenBank/DDBJ whole genome shotgun (WGS) entry which is preliminary data.</text>
</comment>
<reference evidence="10 11" key="1">
    <citation type="journal article" date="2015" name="Sci. Rep.">
        <title>Genome of the facultative scuticociliatosis pathogen Pseudocohnilembus persalinus provides insight into its virulence through horizontal gene transfer.</title>
        <authorList>
            <person name="Xiong J."/>
            <person name="Wang G."/>
            <person name="Cheng J."/>
            <person name="Tian M."/>
            <person name="Pan X."/>
            <person name="Warren A."/>
            <person name="Jiang C."/>
            <person name="Yuan D."/>
            <person name="Miao W."/>
        </authorList>
    </citation>
    <scope>NUCLEOTIDE SEQUENCE [LARGE SCALE GENOMIC DNA]</scope>
    <source>
        <strain evidence="10">36N120E</strain>
    </source>
</reference>
<feature type="region of interest" description="Disordered" evidence="8">
    <location>
        <begin position="450"/>
        <end position="494"/>
    </location>
</feature>
<organism evidence="10 11">
    <name type="scientific">Pseudocohnilembus persalinus</name>
    <name type="common">Ciliate</name>
    <dbReference type="NCBI Taxonomy" id="266149"/>
    <lineage>
        <taxon>Eukaryota</taxon>
        <taxon>Sar</taxon>
        <taxon>Alveolata</taxon>
        <taxon>Ciliophora</taxon>
        <taxon>Intramacronucleata</taxon>
        <taxon>Oligohymenophorea</taxon>
        <taxon>Scuticociliatia</taxon>
        <taxon>Philasterida</taxon>
        <taxon>Pseudocohnilembidae</taxon>
        <taxon>Pseudocohnilembus</taxon>
    </lineage>
</organism>